<organism evidence="1 2">
    <name type="scientific">Microthlaspi erraticum</name>
    <dbReference type="NCBI Taxonomy" id="1685480"/>
    <lineage>
        <taxon>Eukaryota</taxon>
        <taxon>Viridiplantae</taxon>
        <taxon>Streptophyta</taxon>
        <taxon>Embryophyta</taxon>
        <taxon>Tracheophyta</taxon>
        <taxon>Spermatophyta</taxon>
        <taxon>Magnoliopsida</taxon>
        <taxon>eudicotyledons</taxon>
        <taxon>Gunneridae</taxon>
        <taxon>Pentapetalae</taxon>
        <taxon>rosids</taxon>
        <taxon>malvids</taxon>
        <taxon>Brassicales</taxon>
        <taxon>Brassicaceae</taxon>
        <taxon>Coluteocarpeae</taxon>
        <taxon>Microthlaspi</taxon>
    </lineage>
</organism>
<evidence type="ECO:0000313" key="2">
    <source>
        <dbReference type="Proteomes" id="UP000467841"/>
    </source>
</evidence>
<sequence length="85" mass="9994">MREVSDTLWNFHLTWRSKMTRSCFLRERKLRTASSCMITEPVSDDETDESNAIKRAGDAECRSPDPSAKELRARLEIRLKVQLWH</sequence>
<accession>A0A6D2J682</accession>
<keyword evidence="2" id="KW-1185">Reference proteome</keyword>
<comment type="caution">
    <text evidence="1">The sequence shown here is derived from an EMBL/GenBank/DDBJ whole genome shotgun (WGS) entry which is preliminary data.</text>
</comment>
<dbReference type="AlphaFoldDB" id="A0A6D2J682"/>
<name>A0A6D2J682_9BRAS</name>
<dbReference type="EMBL" id="CACVBM020001163">
    <property type="protein sequence ID" value="CAA7036513.1"/>
    <property type="molecule type" value="Genomic_DNA"/>
</dbReference>
<reference evidence="1" key="1">
    <citation type="submission" date="2020-01" db="EMBL/GenBank/DDBJ databases">
        <authorList>
            <person name="Mishra B."/>
        </authorList>
    </citation>
    <scope>NUCLEOTIDE SEQUENCE [LARGE SCALE GENOMIC DNA]</scope>
</reference>
<proteinExistence type="predicted"/>
<protein>
    <submittedName>
        <fullName evidence="1">Uncharacterized protein</fullName>
    </submittedName>
</protein>
<gene>
    <name evidence="1" type="ORF">MERR_LOCUS23748</name>
</gene>
<evidence type="ECO:0000313" key="1">
    <source>
        <dbReference type="EMBL" id="CAA7036513.1"/>
    </source>
</evidence>
<dbReference type="Proteomes" id="UP000467841">
    <property type="component" value="Unassembled WGS sequence"/>
</dbReference>